<accession>A0AAV9KZP8</accession>
<evidence type="ECO:0000313" key="1">
    <source>
        <dbReference type="EMBL" id="KAK4718816.1"/>
    </source>
</evidence>
<organism evidence="1 2">
    <name type="scientific">Solanum pinnatisectum</name>
    <name type="common">tansyleaf nightshade</name>
    <dbReference type="NCBI Taxonomy" id="50273"/>
    <lineage>
        <taxon>Eukaryota</taxon>
        <taxon>Viridiplantae</taxon>
        <taxon>Streptophyta</taxon>
        <taxon>Embryophyta</taxon>
        <taxon>Tracheophyta</taxon>
        <taxon>Spermatophyta</taxon>
        <taxon>Magnoliopsida</taxon>
        <taxon>eudicotyledons</taxon>
        <taxon>Gunneridae</taxon>
        <taxon>Pentapetalae</taxon>
        <taxon>asterids</taxon>
        <taxon>lamiids</taxon>
        <taxon>Solanales</taxon>
        <taxon>Solanaceae</taxon>
        <taxon>Solanoideae</taxon>
        <taxon>Solaneae</taxon>
        <taxon>Solanum</taxon>
    </lineage>
</organism>
<protein>
    <submittedName>
        <fullName evidence="1">Uncharacterized protein</fullName>
    </submittedName>
</protein>
<evidence type="ECO:0000313" key="2">
    <source>
        <dbReference type="Proteomes" id="UP001311915"/>
    </source>
</evidence>
<sequence length="191" mass="21625">MIANSIKAQYLHPPQSSLEYSKPYSKRIEGLLMPIGYQPPKLQQFDGRGNPRQHITHFVETCSKVLRPVVSPKIEEGVIILQFGSFEPVEVSALKKTTNTSKLACEFKCITDEQRRRVKQDILADFKGTIVKTRKANFENIYVLIWNAFGRDFYICCTSMSYASNGTKIASLRGSYADLLIFSQSCSKLKS</sequence>
<name>A0AAV9KZP8_9SOLN</name>
<dbReference type="AlphaFoldDB" id="A0AAV9KZP8"/>
<reference evidence="1 2" key="1">
    <citation type="submission" date="2023-10" db="EMBL/GenBank/DDBJ databases">
        <title>Genome-Wide Identification Analysis in wild type Solanum Pinnatisectum Reveals Some Genes Defensing Phytophthora Infestans.</title>
        <authorList>
            <person name="Sun C."/>
        </authorList>
    </citation>
    <scope>NUCLEOTIDE SEQUENCE [LARGE SCALE GENOMIC DNA]</scope>
    <source>
        <strain evidence="1">LQN</strain>
        <tissue evidence="1">Leaf</tissue>
    </source>
</reference>
<dbReference type="PANTHER" id="PTHR33437:SF2">
    <property type="entry name" value="OS06G0361200 PROTEIN"/>
    <property type="match status" value="1"/>
</dbReference>
<comment type="caution">
    <text evidence="1">The sequence shown here is derived from an EMBL/GenBank/DDBJ whole genome shotgun (WGS) entry which is preliminary data.</text>
</comment>
<proteinExistence type="predicted"/>
<dbReference type="Proteomes" id="UP001311915">
    <property type="component" value="Unassembled WGS sequence"/>
</dbReference>
<dbReference type="EMBL" id="JAWPEI010000008">
    <property type="protein sequence ID" value="KAK4718816.1"/>
    <property type="molecule type" value="Genomic_DNA"/>
</dbReference>
<keyword evidence="2" id="KW-1185">Reference proteome</keyword>
<gene>
    <name evidence="1" type="ORF">R3W88_017154</name>
</gene>
<dbReference type="PANTHER" id="PTHR33437">
    <property type="entry name" value="OS06G0361200 PROTEIN"/>
    <property type="match status" value="1"/>
</dbReference>